<evidence type="ECO:0000256" key="1">
    <source>
        <dbReference type="ARBA" id="ARBA00022723"/>
    </source>
</evidence>
<evidence type="ECO:0000313" key="8">
    <source>
        <dbReference type="Proteomes" id="UP001230188"/>
    </source>
</evidence>
<reference evidence="7" key="1">
    <citation type="submission" date="2023-01" db="EMBL/GenBank/DDBJ databases">
        <title>Metagenome sequencing of chrysophaentin producing Chrysophaeum taylorii.</title>
        <authorList>
            <person name="Davison J."/>
            <person name="Bewley C."/>
        </authorList>
    </citation>
    <scope>NUCLEOTIDE SEQUENCE</scope>
    <source>
        <strain evidence="7">NIES-1699</strain>
    </source>
</reference>
<accession>A0AAD7UCZ7</accession>
<evidence type="ECO:0000256" key="5">
    <source>
        <dbReference type="SAM" id="SignalP"/>
    </source>
</evidence>
<dbReference type="SUPFAM" id="SSF53649">
    <property type="entry name" value="Alkaline phosphatase-like"/>
    <property type="match status" value="1"/>
</dbReference>
<keyword evidence="4" id="KW-1133">Transmembrane helix</keyword>
<evidence type="ECO:0000256" key="2">
    <source>
        <dbReference type="ARBA" id="ARBA00022837"/>
    </source>
</evidence>
<proteinExistence type="predicted"/>
<dbReference type="GO" id="GO:0046872">
    <property type="term" value="F:metal ion binding"/>
    <property type="evidence" value="ECO:0007669"/>
    <property type="project" value="UniProtKB-KW"/>
</dbReference>
<dbReference type="PANTHER" id="PTHR10342:SF274">
    <property type="entry name" value="ARYLSULFATASE B"/>
    <property type="match status" value="1"/>
</dbReference>
<dbReference type="Pfam" id="PF00884">
    <property type="entry name" value="Sulfatase"/>
    <property type="match status" value="1"/>
</dbReference>
<keyword evidence="5" id="KW-0732">Signal</keyword>
<evidence type="ECO:0000256" key="4">
    <source>
        <dbReference type="SAM" id="Phobius"/>
    </source>
</evidence>
<name>A0AAD7UCZ7_9STRA</name>
<dbReference type="InterPro" id="IPR047115">
    <property type="entry name" value="ARSB"/>
</dbReference>
<dbReference type="EMBL" id="JAQMWT010000366">
    <property type="protein sequence ID" value="KAJ8602785.1"/>
    <property type="molecule type" value="Genomic_DNA"/>
</dbReference>
<comment type="caution">
    <text evidence="7">The sequence shown here is derived from an EMBL/GenBank/DDBJ whole genome shotgun (WGS) entry which is preliminary data.</text>
</comment>
<dbReference type="Proteomes" id="UP001230188">
    <property type="component" value="Unassembled WGS sequence"/>
</dbReference>
<gene>
    <name evidence="7" type="ORF">CTAYLR_002591</name>
</gene>
<dbReference type="GO" id="GO:0008484">
    <property type="term" value="F:sulfuric ester hydrolase activity"/>
    <property type="evidence" value="ECO:0007669"/>
    <property type="project" value="InterPro"/>
</dbReference>
<feature type="chain" id="PRO_5041949495" description="Sulfatase N-terminal domain-containing protein" evidence="5">
    <location>
        <begin position="18"/>
        <end position="560"/>
    </location>
</feature>
<keyword evidence="1" id="KW-0479">Metal-binding</keyword>
<dbReference type="InterPro" id="IPR017850">
    <property type="entry name" value="Alkaline_phosphatase_core_sf"/>
</dbReference>
<keyword evidence="3" id="KW-0325">Glycoprotein</keyword>
<feature type="transmembrane region" description="Helical" evidence="4">
    <location>
        <begin position="538"/>
        <end position="558"/>
    </location>
</feature>
<sequence length="560" mass="62318">MWLYFWVTMAAAGKVSTVVVTVVDDLGFGDVGYNNPDMITPTMNRLSANGVRLNQFYASPTCTASRAALLSGKHPMHLGLQDSIIHPSEPRGVPLDARLLSSKVPTTMKRVFIGKWHLGFCRRAYVPLRRGFDEFFGILVGGGDHYTHLSSSSFVTRGSKRATVMTGSNLWNDDLPAEDQEGVHTTELYTQKAIEALNRHDKSIFLVLAYQAVHAPIQAPPTPACGERAMCWMVKQLDDALKQIEATLLGRSWNSTLWFVLSDNGGILRHGSSNGDLRGEKGSYYEGGVRVPAFVSGGAVPRRSYDHLFHITDVHATILGMLGVVDKDIDGIDHTEALLWSSSSKPRAPREELVHNVNSELFGSAGALRVGDFKLVVEARVTESEIYEYGQHMLQDDNWDPSELSQVIHQKLLRTPGSTYLFNIHENPTESDDMNLFEDPRYRAVRDMMLAKWDELKNLSRPSTELWLDDGPLADPALFGGVWTPWRDDQNYPYATYELAQHSLHPNLGGASIPQPALLHSRRRLESSSTCSSPPTTMMMMMTTLVFVAGLLTGRRLFVN</sequence>
<dbReference type="InterPro" id="IPR000917">
    <property type="entry name" value="Sulfatase_N"/>
</dbReference>
<evidence type="ECO:0000256" key="3">
    <source>
        <dbReference type="ARBA" id="ARBA00023180"/>
    </source>
</evidence>
<keyword evidence="4" id="KW-0472">Membrane</keyword>
<organism evidence="7 8">
    <name type="scientific">Chrysophaeum taylorii</name>
    <dbReference type="NCBI Taxonomy" id="2483200"/>
    <lineage>
        <taxon>Eukaryota</taxon>
        <taxon>Sar</taxon>
        <taxon>Stramenopiles</taxon>
        <taxon>Ochrophyta</taxon>
        <taxon>Pelagophyceae</taxon>
        <taxon>Pelagomonadales</taxon>
        <taxon>Pelagomonadaceae</taxon>
        <taxon>Chrysophaeum</taxon>
    </lineage>
</organism>
<keyword evidence="2" id="KW-0106">Calcium</keyword>
<dbReference type="Gene3D" id="3.40.720.10">
    <property type="entry name" value="Alkaline Phosphatase, subunit A"/>
    <property type="match status" value="1"/>
</dbReference>
<feature type="signal peptide" evidence="5">
    <location>
        <begin position="1"/>
        <end position="17"/>
    </location>
</feature>
<dbReference type="Gene3D" id="3.30.1120.10">
    <property type="match status" value="1"/>
</dbReference>
<dbReference type="PANTHER" id="PTHR10342">
    <property type="entry name" value="ARYLSULFATASE"/>
    <property type="match status" value="1"/>
</dbReference>
<evidence type="ECO:0000313" key="7">
    <source>
        <dbReference type="EMBL" id="KAJ8602785.1"/>
    </source>
</evidence>
<keyword evidence="8" id="KW-1185">Reference proteome</keyword>
<dbReference type="AlphaFoldDB" id="A0AAD7UCZ7"/>
<protein>
    <recommendedName>
        <fullName evidence="6">Sulfatase N-terminal domain-containing protein</fullName>
    </recommendedName>
</protein>
<evidence type="ECO:0000259" key="6">
    <source>
        <dbReference type="Pfam" id="PF00884"/>
    </source>
</evidence>
<keyword evidence="4" id="KW-0812">Transmembrane</keyword>
<dbReference type="CDD" id="cd16029">
    <property type="entry name" value="4-S"/>
    <property type="match status" value="1"/>
</dbReference>
<feature type="domain" description="Sulfatase N-terminal" evidence="6">
    <location>
        <begin position="17"/>
        <end position="324"/>
    </location>
</feature>